<dbReference type="GO" id="GO:0008033">
    <property type="term" value="P:tRNA processing"/>
    <property type="evidence" value="ECO:0007669"/>
    <property type="project" value="UniProtKB-KW"/>
</dbReference>
<feature type="binding site" evidence="9">
    <location>
        <position position="138"/>
    </location>
    <ligand>
        <name>Mg(2+)</name>
        <dbReference type="ChEBI" id="CHEBI:18420"/>
    </ligand>
</feature>
<dbReference type="InterPro" id="IPR011907">
    <property type="entry name" value="RNase_III"/>
</dbReference>
<dbReference type="PROSITE" id="PS00517">
    <property type="entry name" value="RNASE_3_1"/>
    <property type="match status" value="1"/>
</dbReference>
<keyword evidence="13" id="KW-1185">Reference proteome</keyword>
<evidence type="ECO:0000313" key="12">
    <source>
        <dbReference type="EMBL" id="SHE73960.1"/>
    </source>
</evidence>
<keyword evidence="9" id="KW-0819">tRNA processing</keyword>
<evidence type="ECO:0000259" key="11">
    <source>
        <dbReference type="PROSITE" id="PS50142"/>
    </source>
</evidence>
<comment type="subunit">
    <text evidence="9">Homodimer.</text>
</comment>
<feature type="active site" evidence="9">
    <location>
        <position position="138"/>
    </location>
</feature>
<keyword evidence="9" id="KW-0963">Cytoplasm</keyword>
<proteinExistence type="inferred from homology"/>
<organism evidence="12 13">
    <name type="scientific">Ferrithrix thermotolerans DSM 19514</name>
    <dbReference type="NCBI Taxonomy" id="1121881"/>
    <lineage>
        <taxon>Bacteria</taxon>
        <taxon>Bacillati</taxon>
        <taxon>Actinomycetota</taxon>
        <taxon>Acidimicrobiia</taxon>
        <taxon>Acidimicrobiales</taxon>
        <taxon>Acidimicrobiaceae</taxon>
        <taxon>Ferrithrix</taxon>
    </lineage>
</organism>
<evidence type="ECO:0000256" key="4">
    <source>
        <dbReference type="ARBA" id="ARBA00022664"/>
    </source>
</evidence>
<dbReference type="NCBIfam" id="TIGR02191">
    <property type="entry name" value="RNaseIII"/>
    <property type="match status" value="1"/>
</dbReference>
<evidence type="ECO:0000256" key="6">
    <source>
        <dbReference type="ARBA" id="ARBA00022759"/>
    </source>
</evidence>
<dbReference type="GO" id="GO:0003725">
    <property type="term" value="F:double-stranded RNA binding"/>
    <property type="evidence" value="ECO:0007669"/>
    <property type="project" value="TreeGrafter"/>
</dbReference>
<comment type="similarity">
    <text evidence="2">Belongs to the ribonuclease III family.</text>
</comment>
<reference evidence="13" key="1">
    <citation type="submission" date="2016-11" db="EMBL/GenBank/DDBJ databases">
        <authorList>
            <person name="Varghese N."/>
            <person name="Submissions S."/>
        </authorList>
    </citation>
    <scope>NUCLEOTIDE SEQUENCE [LARGE SCALE GENOMIC DNA]</scope>
    <source>
        <strain evidence="13">DSM 19514</strain>
    </source>
</reference>
<keyword evidence="8 9" id="KW-0694">RNA-binding</keyword>
<dbReference type="GO" id="GO:0004525">
    <property type="term" value="F:ribonuclease III activity"/>
    <property type="evidence" value="ECO:0007669"/>
    <property type="project" value="UniProtKB-UniRule"/>
</dbReference>
<dbReference type="GO" id="GO:0019843">
    <property type="term" value="F:rRNA binding"/>
    <property type="evidence" value="ECO:0007669"/>
    <property type="project" value="UniProtKB-KW"/>
</dbReference>
<dbReference type="InterPro" id="IPR014720">
    <property type="entry name" value="dsRBD_dom"/>
</dbReference>
<dbReference type="HAMAP" id="MF_00104">
    <property type="entry name" value="RNase_III"/>
    <property type="match status" value="1"/>
</dbReference>
<dbReference type="Gene3D" id="1.10.1520.10">
    <property type="entry name" value="Ribonuclease III domain"/>
    <property type="match status" value="1"/>
</dbReference>
<evidence type="ECO:0000256" key="1">
    <source>
        <dbReference type="ARBA" id="ARBA00000109"/>
    </source>
</evidence>
<evidence type="ECO:0000256" key="8">
    <source>
        <dbReference type="ARBA" id="ARBA00022884"/>
    </source>
</evidence>
<dbReference type="EMBL" id="FQUL01000020">
    <property type="protein sequence ID" value="SHE73960.1"/>
    <property type="molecule type" value="Genomic_DNA"/>
</dbReference>
<gene>
    <name evidence="9" type="primary">rnc</name>
    <name evidence="12" type="ORF">SAMN02745225_01478</name>
</gene>
<keyword evidence="7 9" id="KW-0378">Hydrolase</keyword>
<feature type="binding site" evidence="9">
    <location>
        <position position="135"/>
    </location>
    <ligand>
        <name>Mg(2+)</name>
        <dbReference type="ChEBI" id="CHEBI:18420"/>
    </ligand>
</feature>
<dbReference type="AlphaFoldDB" id="A0A1M4VYI1"/>
<keyword evidence="3 9" id="KW-0698">rRNA processing</keyword>
<dbReference type="SUPFAM" id="SSF69065">
    <property type="entry name" value="RNase III domain-like"/>
    <property type="match status" value="1"/>
</dbReference>
<dbReference type="STRING" id="1121881.SAMN02745225_01478"/>
<keyword evidence="9" id="KW-0460">Magnesium</keyword>
<accession>A0A1M4VYI1</accession>
<evidence type="ECO:0000256" key="7">
    <source>
        <dbReference type="ARBA" id="ARBA00022801"/>
    </source>
</evidence>
<dbReference type="Pfam" id="PF00035">
    <property type="entry name" value="dsrm"/>
    <property type="match status" value="1"/>
</dbReference>
<dbReference type="PROSITE" id="PS50142">
    <property type="entry name" value="RNASE_3_2"/>
    <property type="match status" value="1"/>
</dbReference>
<dbReference type="EC" id="3.1.26.3" evidence="9"/>
<dbReference type="GO" id="GO:0006364">
    <property type="term" value="P:rRNA processing"/>
    <property type="evidence" value="ECO:0007669"/>
    <property type="project" value="UniProtKB-UniRule"/>
</dbReference>
<dbReference type="Pfam" id="PF14622">
    <property type="entry name" value="Ribonucleas_3_3"/>
    <property type="match status" value="1"/>
</dbReference>
<feature type="binding site" evidence="9">
    <location>
        <position position="62"/>
    </location>
    <ligand>
        <name>Mg(2+)</name>
        <dbReference type="ChEBI" id="CHEBI:18420"/>
    </ligand>
</feature>
<dbReference type="PANTHER" id="PTHR11207:SF0">
    <property type="entry name" value="RIBONUCLEASE 3"/>
    <property type="match status" value="1"/>
</dbReference>
<dbReference type="PROSITE" id="PS50137">
    <property type="entry name" value="DS_RBD"/>
    <property type="match status" value="1"/>
</dbReference>
<dbReference type="GO" id="GO:0006397">
    <property type="term" value="P:mRNA processing"/>
    <property type="evidence" value="ECO:0007669"/>
    <property type="project" value="UniProtKB-UniRule"/>
</dbReference>
<dbReference type="CDD" id="cd10845">
    <property type="entry name" value="DSRM_RNAse_III_family"/>
    <property type="match status" value="1"/>
</dbReference>
<dbReference type="InterPro" id="IPR000999">
    <property type="entry name" value="RNase_III_dom"/>
</dbReference>
<dbReference type="GO" id="GO:0005737">
    <property type="term" value="C:cytoplasm"/>
    <property type="evidence" value="ECO:0007669"/>
    <property type="project" value="UniProtKB-SubCell"/>
</dbReference>
<evidence type="ECO:0000256" key="3">
    <source>
        <dbReference type="ARBA" id="ARBA00022552"/>
    </source>
</evidence>
<feature type="active site" evidence="9">
    <location>
        <position position="66"/>
    </location>
</feature>
<evidence type="ECO:0000313" key="13">
    <source>
        <dbReference type="Proteomes" id="UP000184295"/>
    </source>
</evidence>
<dbReference type="SUPFAM" id="SSF54768">
    <property type="entry name" value="dsRNA-binding domain-like"/>
    <property type="match status" value="1"/>
</dbReference>
<dbReference type="SMART" id="SM00358">
    <property type="entry name" value="DSRM"/>
    <property type="match status" value="1"/>
</dbReference>
<protein>
    <recommendedName>
        <fullName evidence="9">Ribonuclease 3</fullName>
        <ecNumber evidence="9">3.1.26.3</ecNumber>
    </recommendedName>
    <alternativeName>
        <fullName evidence="9">Ribonuclease III</fullName>
        <shortName evidence="9">RNase III</shortName>
    </alternativeName>
</protein>
<evidence type="ECO:0000256" key="5">
    <source>
        <dbReference type="ARBA" id="ARBA00022722"/>
    </source>
</evidence>
<comment type="cofactor">
    <cofactor evidence="9">
        <name>Mg(2+)</name>
        <dbReference type="ChEBI" id="CHEBI:18420"/>
    </cofactor>
</comment>
<dbReference type="Gene3D" id="3.30.160.20">
    <property type="match status" value="1"/>
</dbReference>
<comment type="function">
    <text evidence="9">Digests double-stranded RNA. Involved in the processing of primary rRNA transcript to yield the immediate precursors to the large and small rRNAs (23S and 16S). Processes some mRNAs, and tRNAs when they are encoded in the rRNA operon. Processes pre-crRNA and tracrRNA of type II CRISPR loci if present in the organism.</text>
</comment>
<keyword evidence="5 9" id="KW-0540">Nuclease</keyword>
<comment type="catalytic activity">
    <reaction evidence="1 9">
        <text>Endonucleolytic cleavage to 5'-phosphomonoester.</text>
        <dbReference type="EC" id="3.1.26.3"/>
    </reaction>
</comment>
<dbReference type="GO" id="GO:0046872">
    <property type="term" value="F:metal ion binding"/>
    <property type="evidence" value="ECO:0007669"/>
    <property type="project" value="UniProtKB-KW"/>
</dbReference>
<name>A0A1M4VYI1_9ACTN</name>
<dbReference type="FunFam" id="1.10.1520.10:FF:000001">
    <property type="entry name" value="Ribonuclease 3"/>
    <property type="match status" value="1"/>
</dbReference>
<comment type="subcellular location">
    <subcellularLocation>
        <location evidence="9">Cytoplasm</location>
    </subcellularLocation>
</comment>
<dbReference type="CDD" id="cd00593">
    <property type="entry name" value="RIBOc"/>
    <property type="match status" value="1"/>
</dbReference>
<feature type="domain" description="RNase III" evidence="11">
    <location>
        <begin position="40"/>
        <end position="149"/>
    </location>
</feature>
<dbReference type="GO" id="GO:0010468">
    <property type="term" value="P:regulation of gene expression"/>
    <property type="evidence" value="ECO:0007669"/>
    <property type="project" value="TreeGrafter"/>
</dbReference>
<keyword evidence="9" id="KW-0479">Metal-binding</keyword>
<evidence type="ECO:0000256" key="9">
    <source>
        <dbReference type="HAMAP-Rule" id="MF_00104"/>
    </source>
</evidence>
<dbReference type="SMART" id="SM00535">
    <property type="entry name" value="RIBOc"/>
    <property type="match status" value="1"/>
</dbReference>
<dbReference type="Proteomes" id="UP000184295">
    <property type="component" value="Unassembled WGS sequence"/>
</dbReference>
<dbReference type="PANTHER" id="PTHR11207">
    <property type="entry name" value="RIBONUCLEASE III"/>
    <property type="match status" value="1"/>
</dbReference>
<sequence length="254" mass="27520">MELSVEDCEATHQSVRTMSASGKRANLNGLVPRGFLRTRLFDQAMTHRSAATSDGDSNERLEFLGDAVVQLAVTSHLFRRYPELPEGRMTKVRAAVVNTHSLALVADSLGLGERLRFSSADMADLKTPTPSMLADCFEATVGALYLSVGPEQSEEFVVKVLSDLIDQSVPDDVLGDYKSRLQELVAASTPQSTLTYRDSWSGPDHDRTFTSLVLLGDETLGEGLGKSKKEAQQAAAKVAVQSLTKSYRPGLRGA</sequence>
<evidence type="ECO:0000256" key="2">
    <source>
        <dbReference type="ARBA" id="ARBA00010183"/>
    </source>
</evidence>
<dbReference type="InterPro" id="IPR036389">
    <property type="entry name" value="RNase_III_sf"/>
</dbReference>
<keyword evidence="6 9" id="KW-0255">Endonuclease</keyword>
<keyword evidence="4 9" id="KW-0507">mRNA processing</keyword>
<keyword evidence="9" id="KW-0699">rRNA-binding</keyword>
<evidence type="ECO:0000259" key="10">
    <source>
        <dbReference type="PROSITE" id="PS50137"/>
    </source>
</evidence>
<feature type="domain" description="DRBM" evidence="10">
    <location>
        <begin position="176"/>
        <end position="245"/>
    </location>
</feature>